<dbReference type="FunFam" id="2.40.50.100:FF:000073">
    <property type="entry name" value="Putative Exosome complex component RRP40"/>
    <property type="match status" value="1"/>
</dbReference>
<dbReference type="Pfam" id="PF18311">
    <property type="entry name" value="Rrp40_N"/>
    <property type="match status" value="1"/>
</dbReference>
<feature type="domain" description="Exosome complex exonuclease Rrp40 N-terminal" evidence="11">
    <location>
        <begin position="27"/>
        <end position="66"/>
    </location>
</feature>
<evidence type="ECO:0000313" key="13">
    <source>
        <dbReference type="Proteomes" id="UP000183809"/>
    </source>
</evidence>
<evidence type="ECO:0000256" key="5">
    <source>
        <dbReference type="ARBA" id="ARBA00022552"/>
    </source>
</evidence>
<evidence type="ECO:0000256" key="2">
    <source>
        <dbReference type="ARBA" id="ARBA00004604"/>
    </source>
</evidence>
<dbReference type="GO" id="GO:0071051">
    <property type="term" value="P:poly(A)-dependent snoRNA 3'-end processing"/>
    <property type="evidence" value="ECO:0007669"/>
    <property type="project" value="TreeGrafter"/>
</dbReference>
<evidence type="ECO:0000259" key="11">
    <source>
        <dbReference type="Pfam" id="PF18311"/>
    </source>
</evidence>
<dbReference type="GO" id="GO:0004527">
    <property type="term" value="F:exonuclease activity"/>
    <property type="evidence" value="ECO:0007669"/>
    <property type="project" value="UniProtKB-KW"/>
</dbReference>
<dbReference type="Pfam" id="PF15985">
    <property type="entry name" value="KH_6"/>
    <property type="match status" value="1"/>
</dbReference>
<dbReference type="PANTHER" id="PTHR21321">
    <property type="entry name" value="PNAS-3 RELATED"/>
    <property type="match status" value="1"/>
</dbReference>
<comment type="similarity">
    <text evidence="3">Belongs to the RRP40 family.</text>
</comment>
<keyword evidence="7" id="KW-0694">RNA-binding</keyword>
<dbReference type="InterPro" id="IPR037319">
    <property type="entry name" value="Rrp40_S1"/>
</dbReference>
<dbReference type="InterPro" id="IPR041054">
    <property type="entry name" value="Rrp40_N_euk"/>
</dbReference>
<dbReference type="Proteomes" id="UP000183809">
    <property type="component" value="Unassembled WGS sequence"/>
</dbReference>
<comment type="caution">
    <text evidence="12">The sequence shown here is derived from an EMBL/GenBank/DDBJ whole genome shotgun (WGS) entry which is preliminary data.</text>
</comment>
<evidence type="ECO:0000256" key="9">
    <source>
        <dbReference type="ARBA" id="ARBA00030615"/>
    </source>
</evidence>
<organism evidence="12 13">
    <name type="scientific">Diplodia corticola</name>
    <dbReference type="NCBI Taxonomy" id="236234"/>
    <lineage>
        <taxon>Eukaryota</taxon>
        <taxon>Fungi</taxon>
        <taxon>Dikarya</taxon>
        <taxon>Ascomycota</taxon>
        <taxon>Pezizomycotina</taxon>
        <taxon>Dothideomycetes</taxon>
        <taxon>Dothideomycetes incertae sedis</taxon>
        <taxon>Botryosphaeriales</taxon>
        <taxon>Botryosphaeriaceae</taxon>
        <taxon>Diplodia</taxon>
    </lineage>
</organism>
<dbReference type="CDD" id="cd22526">
    <property type="entry name" value="KH-I_Rrp40"/>
    <property type="match status" value="1"/>
</dbReference>
<evidence type="ECO:0000256" key="4">
    <source>
        <dbReference type="ARBA" id="ARBA00022490"/>
    </source>
</evidence>
<dbReference type="InterPro" id="IPR049469">
    <property type="entry name" value="RRP40_KH-I"/>
</dbReference>
<dbReference type="STRING" id="236234.A0A1J9QY23"/>
<keyword evidence="8" id="KW-0539">Nucleus</keyword>
<keyword evidence="12" id="KW-0540">Nuclease</keyword>
<evidence type="ECO:0000256" key="8">
    <source>
        <dbReference type="ARBA" id="ARBA00023242"/>
    </source>
</evidence>
<dbReference type="Gene3D" id="3.30.1370.10">
    <property type="entry name" value="K Homology domain, type 1"/>
    <property type="match status" value="1"/>
</dbReference>
<dbReference type="GO" id="GO:0071034">
    <property type="term" value="P:CUT catabolic process"/>
    <property type="evidence" value="ECO:0007669"/>
    <property type="project" value="TreeGrafter"/>
</dbReference>
<dbReference type="InterPro" id="IPR036612">
    <property type="entry name" value="KH_dom_type_1_sf"/>
</dbReference>
<dbReference type="GO" id="GO:0034475">
    <property type="term" value="P:U4 snRNA 3'-end processing"/>
    <property type="evidence" value="ECO:0007669"/>
    <property type="project" value="TreeGrafter"/>
</dbReference>
<dbReference type="InterPro" id="IPR026699">
    <property type="entry name" value="Exosome_RNA_bind1/RRP40/RRP4"/>
</dbReference>
<keyword evidence="13" id="KW-1185">Reference proteome</keyword>
<keyword evidence="6" id="KW-0271">Exosome</keyword>
<keyword evidence="12" id="KW-0269">Exonuclease</keyword>
<evidence type="ECO:0000256" key="3">
    <source>
        <dbReference type="ARBA" id="ARBA00007841"/>
    </source>
</evidence>
<name>A0A1J9QY23_9PEZI</name>
<gene>
    <name evidence="12" type="ORF">BKCO1_2600066</name>
</gene>
<evidence type="ECO:0000256" key="7">
    <source>
        <dbReference type="ARBA" id="ARBA00022884"/>
    </source>
</evidence>
<dbReference type="GO" id="GO:0005730">
    <property type="term" value="C:nucleolus"/>
    <property type="evidence" value="ECO:0007669"/>
    <property type="project" value="UniProtKB-SubCell"/>
</dbReference>
<dbReference type="Gene3D" id="2.40.50.140">
    <property type="entry name" value="Nucleic acid-binding proteins"/>
    <property type="match status" value="1"/>
</dbReference>
<dbReference type="FunFam" id="2.40.50.140:FF:000127">
    <property type="entry name" value="Exosome complex component RRP40"/>
    <property type="match status" value="1"/>
</dbReference>
<dbReference type="SUPFAM" id="SSF54791">
    <property type="entry name" value="Eukaryotic type KH-domain (KH-domain type I)"/>
    <property type="match status" value="1"/>
</dbReference>
<comment type="subcellular location">
    <subcellularLocation>
        <location evidence="1">Cytoplasm</location>
    </subcellularLocation>
    <subcellularLocation>
        <location evidence="2">Nucleus</location>
        <location evidence="2">Nucleolus</location>
    </subcellularLocation>
</comment>
<dbReference type="EMBL" id="MNUE01000026">
    <property type="protein sequence ID" value="OJD33942.1"/>
    <property type="molecule type" value="Genomic_DNA"/>
</dbReference>
<evidence type="ECO:0000313" key="12">
    <source>
        <dbReference type="EMBL" id="OJD33942.1"/>
    </source>
</evidence>
<dbReference type="GO" id="GO:0003723">
    <property type="term" value="F:RNA binding"/>
    <property type="evidence" value="ECO:0007669"/>
    <property type="project" value="UniProtKB-KW"/>
</dbReference>
<dbReference type="GeneID" id="31013728"/>
<dbReference type="RefSeq" id="XP_020130202.1">
    <property type="nucleotide sequence ID" value="XM_020273467.1"/>
</dbReference>
<evidence type="ECO:0000256" key="1">
    <source>
        <dbReference type="ARBA" id="ARBA00004496"/>
    </source>
</evidence>
<dbReference type="SUPFAM" id="SSF50249">
    <property type="entry name" value="Nucleic acid-binding proteins"/>
    <property type="match status" value="1"/>
</dbReference>
<dbReference type="InterPro" id="IPR004088">
    <property type="entry name" value="KH_dom_type_1"/>
</dbReference>
<dbReference type="CDD" id="cd05790">
    <property type="entry name" value="S1_Rrp40"/>
    <property type="match status" value="1"/>
</dbReference>
<dbReference type="InterPro" id="IPR012340">
    <property type="entry name" value="NA-bd_OB-fold"/>
</dbReference>
<dbReference type="OrthoDB" id="340500at2759"/>
<dbReference type="GO" id="GO:0000177">
    <property type="term" value="C:cytoplasmic exosome (RNase complex)"/>
    <property type="evidence" value="ECO:0007669"/>
    <property type="project" value="TreeGrafter"/>
</dbReference>
<keyword evidence="4" id="KW-0963">Cytoplasm</keyword>
<proteinExistence type="inferred from homology"/>
<dbReference type="GO" id="GO:0000176">
    <property type="term" value="C:nuclear exosome (RNase complex)"/>
    <property type="evidence" value="ECO:0007669"/>
    <property type="project" value="TreeGrafter"/>
</dbReference>
<dbReference type="AlphaFoldDB" id="A0A1J9QY23"/>
<feature type="domain" description="K Homology" evidence="10">
    <location>
        <begin position="156"/>
        <end position="214"/>
    </location>
</feature>
<evidence type="ECO:0000259" key="10">
    <source>
        <dbReference type="Pfam" id="PF15985"/>
    </source>
</evidence>
<dbReference type="GO" id="GO:0071035">
    <property type="term" value="P:nuclear polyadenylation-dependent rRNA catabolic process"/>
    <property type="evidence" value="ECO:0007669"/>
    <property type="project" value="TreeGrafter"/>
</dbReference>
<keyword evidence="12" id="KW-0378">Hydrolase</keyword>
<keyword evidence="5" id="KW-0698">rRNA processing</keyword>
<accession>A0A1J9QY23</accession>
<dbReference type="PANTHER" id="PTHR21321:SF1">
    <property type="entry name" value="EXOSOME COMPLEX COMPONENT RRP40"/>
    <property type="match status" value="1"/>
</dbReference>
<evidence type="ECO:0000256" key="6">
    <source>
        <dbReference type="ARBA" id="ARBA00022835"/>
    </source>
</evidence>
<sequence length="251" mass="26672">MAIEVVLPGEELPGSLLEQTQNHKRPLTLGPGLRHIPPSTITTTVAGSLSIDSRKNAVWVERNGGRYVPTQNDLVVATVHHSSVEMYACTITPYTPQATLPHLAFEGATKKTRPQLAPGALVYARVSAASKHMEPELECVSATTGRSDGLGPLKGGMLFEISLGMARRLLMPTGKKDAGEGGPGKVIVLDELAERVRFEIAVGRNGRVWVSSEEGGVKVVLAVGKALTETDEKGLGVEGQRDLVAKLLKGL</sequence>
<protein>
    <recommendedName>
        <fullName evidence="9">Ribosomal RNA-processing protein 40</fullName>
    </recommendedName>
</protein>
<dbReference type="GO" id="GO:0071038">
    <property type="term" value="P:TRAMP-dependent tRNA surveillance pathway"/>
    <property type="evidence" value="ECO:0007669"/>
    <property type="project" value="TreeGrafter"/>
</dbReference>
<reference evidence="12 13" key="1">
    <citation type="submission" date="2016-10" db="EMBL/GenBank/DDBJ databases">
        <title>Proteomics and genomics reveal pathogen-plant mechanisms compatible with a hemibiotrophic lifestyle of Diplodia corticola.</title>
        <authorList>
            <person name="Fernandes I."/>
            <person name="De Jonge R."/>
            <person name="Van De Peer Y."/>
            <person name="Devreese B."/>
            <person name="Alves A."/>
            <person name="Esteves A.C."/>
        </authorList>
    </citation>
    <scope>NUCLEOTIDE SEQUENCE [LARGE SCALE GENOMIC DNA]</scope>
    <source>
        <strain evidence="12 13">CBS 112549</strain>
    </source>
</reference>
<dbReference type="Pfam" id="PF21262">
    <property type="entry name" value="RRP40_S1"/>
    <property type="match status" value="1"/>
</dbReference>
<dbReference type="GO" id="GO:0000467">
    <property type="term" value="P:exonucleolytic trimming to generate mature 3'-end of 5.8S rRNA from tricistronic rRNA transcript (SSU-rRNA, 5.8S rRNA, LSU-rRNA)"/>
    <property type="evidence" value="ECO:0007669"/>
    <property type="project" value="TreeGrafter"/>
</dbReference>